<dbReference type="Proteomes" id="UP000008549">
    <property type="component" value="Unassembled WGS sequence"/>
</dbReference>
<evidence type="ECO:0000256" key="1">
    <source>
        <dbReference type="SAM" id="Phobius"/>
    </source>
</evidence>
<protein>
    <submittedName>
        <fullName evidence="2">Protein CBG24356</fullName>
    </submittedName>
</protein>
<feature type="transmembrane region" description="Helical" evidence="1">
    <location>
        <begin position="150"/>
        <end position="168"/>
    </location>
</feature>
<dbReference type="Pfam" id="PF10325">
    <property type="entry name" value="7TM_GPCR_Srz"/>
    <property type="match status" value="1"/>
</dbReference>
<dbReference type="RefSeq" id="XP_002648228.1">
    <property type="nucleotide sequence ID" value="XM_002648182.1"/>
</dbReference>
<keyword evidence="3" id="KW-1185">Reference proteome</keyword>
<dbReference type="GeneID" id="8590231"/>
<keyword evidence="1" id="KW-0812">Transmembrane</keyword>
<accession>H8WGZ2</accession>
<evidence type="ECO:0000313" key="3">
    <source>
        <dbReference type="Proteomes" id="UP000008549"/>
    </source>
</evidence>
<feature type="transmembrane region" description="Helical" evidence="1">
    <location>
        <begin position="214"/>
        <end position="233"/>
    </location>
</feature>
<dbReference type="PANTHER" id="PTHR31720:SF3">
    <property type="entry name" value="SERPENTINE RECEPTOR, CLASS Z-RELATED"/>
    <property type="match status" value="1"/>
</dbReference>
<feature type="transmembrane region" description="Helical" evidence="1">
    <location>
        <begin position="20"/>
        <end position="42"/>
    </location>
</feature>
<dbReference type="InterPro" id="IPR018817">
    <property type="entry name" value="7TM_GPCR_serpentine_rcpt_Srz"/>
</dbReference>
<dbReference type="EMBL" id="HE601038">
    <property type="protein sequence ID" value="CCG58585.1"/>
    <property type="molecule type" value="Genomic_DNA"/>
</dbReference>
<name>H8WGZ2_CAEBR</name>
<dbReference type="KEGG" id="cbr:CBG_24356"/>
<evidence type="ECO:0000313" key="4">
    <source>
        <dbReference type="WormBase" id="CBG24356"/>
    </source>
</evidence>
<proteinExistence type="predicted"/>
<dbReference type="AlphaFoldDB" id="H8WGZ2"/>
<feature type="transmembrane region" description="Helical" evidence="1">
    <location>
        <begin position="245"/>
        <end position="266"/>
    </location>
</feature>
<organism evidence="2 3">
    <name type="scientific">Caenorhabditis briggsae</name>
    <dbReference type="NCBI Taxonomy" id="6238"/>
    <lineage>
        <taxon>Eukaryota</taxon>
        <taxon>Metazoa</taxon>
        <taxon>Ecdysozoa</taxon>
        <taxon>Nematoda</taxon>
        <taxon>Chromadorea</taxon>
        <taxon>Rhabditida</taxon>
        <taxon>Rhabditina</taxon>
        <taxon>Rhabditomorpha</taxon>
        <taxon>Rhabditoidea</taxon>
        <taxon>Rhabditidae</taxon>
        <taxon>Peloderinae</taxon>
        <taxon>Caenorhabditis</taxon>
    </lineage>
</organism>
<dbReference type="WormBase" id="CBG24356">
    <property type="protein sequence ID" value="CBP12865"/>
    <property type="gene ID" value="WBGene00042484"/>
</dbReference>
<dbReference type="PANTHER" id="PTHR31720">
    <property type="entry name" value="SERPENTINE RECEPTOR, CLASS Z-RELATED"/>
    <property type="match status" value="1"/>
</dbReference>
<evidence type="ECO:0000313" key="2">
    <source>
        <dbReference type="EMBL" id="CCG58585.1"/>
    </source>
</evidence>
<reference evidence="2 3" key="1">
    <citation type="journal article" date="2003" name="PLoS Biol.">
        <title>The genome sequence of Caenorhabditis briggsae: a platform for comparative genomics.</title>
        <authorList>
            <person name="Stein L.D."/>
            <person name="Bao Z."/>
            <person name="Blasiar D."/>
            <person name="Blumenthal T."/>
            <person name="Brent M.R."/>
            <person name="Chen N."/>
            <person name="Chinwalla A."/>
            <person name="Clarke L."/>
            <person name="Clee C."/>
            <person name="Coghlan A."/>
            <person name="Coulson A."/>
            <person name="D'Eustachio P."/>
            <person name="Fitch D.H."/>
            <person name="Fulton L.A."/>
            <person name="Fulton R.E."/>
            <person name="Griffiths-Jones S."/>
            <person name="Harris T.W."/>
            <person name="Hillier L.W."/>
            <person name="Kamath R."/>
            <person name="Kuwabara P.E."/>
            <person name="Mardis E.R."/>
            <person name="Marra M.A."/>
            <person name="Miner T.L."/>
            <person name="Minx P."/>
            <person name="Mullikin J.C."/>
            <person name="Plumb R.W."/>
            <person name="Rogers J."/>
            <person name="Schein J.E."/>
            <person name="Sohrmann M."/>
            <person name="Spieth J."/>
            <person name="Stajich J.E."/>
            <person name="Wei C."/>
            <person name="Willey D."/>
            <person name="Wilson R.K."/>
            <person name="Durbin R."/>
            <person name="Waterston R.H."/>
        </authorList>
    </citation>
    <scope>NUCLEOTIDE SEQUENCE [LARGE SCALE GENOMIC DNA]</scope>
    <source>
        <strain evidence="2 3">AF16</strain>
    </source>
</reference>
<reference evidence="2 3" key="2">
    <citation type="journal article" date="2011" name="PLoS Genet.">
        <title>Caenorhabditis briggsae recombinant inbred line genotypes reveal inter-strain incompatibility and the evolution of recombination.</title>
        <authorList>
            <person name="Ross J.A."/>
            <person name="Koboldt D.C."/>
            <person name="Staisch J.E."/>
            <person name="Chamberlin H.M."/>
            <person name="Gupta B.P."/>
            <person name="Miller R.D."/>
            <person name="Baird S.E."/>
            <person name="Haag E.S."/>
        </authorList>
    </citation>
    <scope>NUCLEOTIDE SEQUENCE [LARGE SCALE GENOMIC DNA]</scope>
    <source>
        <strain evidence="2 3">AF16</strain>
    </source>
</reference>
<gene>
    <name evidence="2 4" type="ORF">CBG24356</name>
    <name evidence="2" type="ORF">CBG_24356</name>
</gene>
<keyword evidence="1" id="KW-1133">Transmembrane helix</keyword>
<keyword evidence="1" id="KW-0472">Membrane</keyword>
<dbReference type="eggNOG" id="ENOG502TJXZ">
    <property type="taxonomic scope" value="Eukaryota"/>
</dbReference>
<dbReference type="CTD" id="8590231"/>
<feature type="transmembrane region" description="Helical" evidence="1">
    <location>
        <begin position="174"/>
        <end position="193"/>
    </location>
</feature>
<dbReference type="OMA" id="VCTIMER"/>
<feature type="transmembrane region" description="Helical" evidence="1">
    <location>
        <begin position="94"/>
        <end position="114"/>
    </location>
</feature>
<sequence length="312" mass="36295">MSSNQTASLSSLNPTVLTSLIRFGPIVYFLLLLITFPVYLHVYRMNRDNDKRNSALFPIINHFFESTKIFSILFYLFLMSWLVMDAFLEKTTSVVASLAYVSSYFCLCLLVVIAQHNNFLLTLVSAIRFLIYFCPNSEKHVTVTEKRLKWLKMIGYPFLIILDFFVLGTVLPQWSFFVFDALLVVSAFLYIPIVHSIRAVRYLPSIQANQPQRYIMWQLVSISVIKFVYIIYICLTDEQSERFVFYFRVIDAMAIPFLIQISYLGCNRRTMITVLQSFKCGNFWKVCCCPCIETNRIEPEVELAESTGLPLY</sequence>